<dbReference type="RefSeq" id="WP_205120292.1">
    <property type="nucleotide sequence ID" value="NZ_JAFBCM010000001.1"/>
</dbReference>
<dbReference type="PANTHER" id="PTHR33695">
    <property type="entry name" value="LIPOPROTEIN SIGNAL PEPTIDASE"/>
    <property type="match status" value="1"/>
</dbReference>
<gene>
    <name evidence="9 12" type="primary">lspA</name>
    <name evidence="12" type="ORF">ACFOUW_03420</name>
</gene>
<feature type="transmembrane region" description="Helical" evidence="9">
    <location>
        <begin position="97"/>
        <end position="115"/>
    </location>
</feature>
<dbReference type="Proteomes" id="UP001595699">
    <property type="component" value="Unassembled WGS sequence"/>
</dbReference>
<evidence type="ECO:0000256" key="4">
    <source>
        <dbReference type="ARBA" id="ARBA00022692"/>
    </source>
</evidence>
<dbReference type="PRINTS" id="PR00781">
    <property type="entry name" value="LIPOSIGPTASE"/>
</dbReference>
<dbReference type="EMBL" id="JBHRZH010000004">
    <property type="protein sequence ID" value="MFC3759873.1"/>
    <property type="molecule type" value="Genomic_DNA"/>
</dbReference>
<keyword evidence="6 9" id="KW-0378">Hydrolase</keyword>
<keyword evidence="5 9" id="KW-0064">Aspartyl protease</keyword>
<keyword evidence="7 9" id="KW-1133">Transmembrane helix</keyword>
<feature type="transmembrane region" description="Helical" evidence="9">
    <location>
        <begin position="12"/>
        <end position="30"/>
    </location>
</feature>
<evidence type="ECO:0000313" key="12">
    <source>
        <dbReference type="EMBL" id="MFC3759873.1"/>
    </source>
</evidence>
<evidence type="ECO:0000256" key="9">
    <source>
        <dbReference type="HAMAP-Rule" id="MF_00161"/>
    </source>
</evidence>
<dbReference type="Pfam" id="PF01252">
    <property type="entry name" value="Peptidase_A8"/>
    <property type="match status" value="1"/>
</dbReference>
<dbReference type="InterPro" id="IPR001872">
    <property type="entry name" value="Peptidase_A8"/>
</dbReference>
<dbReference type="PROSITE" id="PS00855">
    <property type="entry name" value="SPASE_II"/>
    <property type="match status" value="1"/>
</dbReference>
<feature type="transmembrane region" description="Helical" evidence="9">
    <location>
        <begin position="135"/>
        <end position="160"/>
    </location>
</feature>
<comment type="subcellular location">
    <subcellularLocation>
        <location evidence="9">Cell membrane</location>
        <topology evidence="9">Multi-pass membrane protein</topology>
    </subcellularLocation>
</comment>
<proteinExistence type="inferred from homology"/>
<dbReference type="HAMAP" id="MF_00161">
    <property type="entry name" value="LspA"/>
    <property type="match status" value="1"/>
</dbReference>
<keyword evidence="2 9" id="KW-1003">Cell membrane</keyword>
<feature type="active site" evidence="9">
    <location>
        <position position="131"/>
    </location>
</feature>
<evidence type="ECO:0000256" key="7">
    <source>
        <dbReference type="ARBA" id="ARBA00022989"/>
    </source>
</evidence>
<evidence type="ECO:0000256" key="1">
    <source>
        <dbReference type="ARBA" id="ARBA00006139"/>
    </source>
</evidence>
<organism evidence="12 13">
    <name type="scientific">Tenggerimyces flavus</name>
    <dbReference type="NCBI Taxonomy" id="1708749"/>
    <lineage>
        <taxon>Bacteria</taxon>
        <taxon>Bacillati</taxon>
        <taxon>Actinomycetota</taxon>
        <taxon>Actinomycetes</taxon>
        <taxon>Propionibacteriales</taxon>
        <taxon>Nocardioidaceae</taxon>
        <taxon>Tenggerimyces</taxon>
    </lineage>
</organism>
<evidence type="ECO:0000313" key="13">
    <source>
        <dbReference type="Proteomes" id="UP001595699"/>
    </source>
</evidence>
<comment type="function">
    <text evidence="9 10">This protein specifically catalyzes the removal of signal peptides from prolipoproteins.</text>
</comment>
<keyword evidence="3 9" id="KW-0645">Protease</keyword>
<keyword evidence="4 9" id="KW-0812">Transmembrane</keyword>
<name>A0ABV7Y590_9ACTN</name>
<accession>A0ABV7Y590</accession>
<evidence type="ECO:0000256" key="6">
    <source>
        <dbReference type="ARBA" id="ARBA00022801"/>
    </source>
</evidence>
<comment type="catalytic activity">
    <reaction evidence="9 10">
        <text>Release of signal peptides from bacterial membrane prolipoproteins. Hydrolyzes -Xaa-Yaa-Zaa-|-(S,diacylglyceryl)Cys-, in which Xaa is hydrophobic (preferably Leu), and Yaa (Ala or Ser) and Zaa (Gly or Ala) have small, neutral side chains.</text>
        <dbReference type="EC" id="3.4.23.36"/>
    </reaction>
</comment>
<dbReference type="PANTHER" id="PTHR33695:SF1">
    <property type="entry name" value="LIPOPROTEIN SIGNAL PEPTIDASE"/>
    <property type="match status" value="1"/>
</dbReference>
<feature type="active site" evidence="9">
    <location>
        <position position="145"/>
    </location>
</feature>
<comment type="pathway">
    <text evidence="9">Protein modification; lipoprotein biosynthesis (signal peptide cleavage).</text>
</comment>
<evidence type="ECO:0000256" key="2">
    <source>
        <dbReference type="ARBA" id="ARBA00022475"/>
    </source>
</evidence>
<comment type="caution">
    <text evidence="12">The sequence shown here is derived from an EMBL/GenBank/DDBJ whole genome shotgun (WGS) entry which is preliminary data.</text>
</comment>
<sequence length="179" mass="19297">MEPPQPPKPHRPRGVLLAFSGGVAAVVILIDQITKLIALNELSDGPIQLLNGLLTLVLVRNGGAAFGMGSAFTPVVVCFVLIVVAVVIRLTFKAGSVAWAITLGFVLGGAFGNLIDRFFRDPGVMRGHVVDFLQLPYWPVFNVADMSITCAVCLVILLTFTGRRLDGTREVREVREGKE</sequence>
<feature type="transmembrane region" description="Helical" evidence="9">
    <location>
        <begin position="71"/>
        <end position="90"/>
    </location>
</feature>
<evidence type="ECO:0000256" key="5">
    <source>
        <dbReference type="ARBA" id="ARBA00022750"/>
    </source>
</evidence>
<comment type="similarity">
    <text evidence="1 9 11">Belongs to the peptidase A8 family.</text>
</comment>
<evidence type="ECO:0000256" key="11">
    <source>
        <dbReference type="RuleBase" id="RU004181"/>
    </source>
</evidence>
<reference evidence="13" key="1">
    <citation type="journal article" date="2019" name="Int. J. Syst. Evol. Microbiol.">
        <title>The Global Catalogue of Microorganisms (GCM) 10K type strain sequencing project: providing services to taxonomists for standard genome sequencing and annotation.</title>
        <authorList>
            <consortium name="The Broad Institute Genomics Platform"/>
            <consortium name="The Broad Institute Genome Sequencing Center for Infectious Disease"/>
            <person name="Wu L."/>
            <person name="Ma J."/>
        </authorList>
    </citation>
    <scope>NUCLEOTIDE SEQUENCE [LARGE SCALE GENOMIC DNA]</scope>
    <source>
        <strain evidence="13">CGMCC 4.7241</strain>
    </source>
</reference>
<evidence type="ECO:0000256" key="10">
    <source>
        <dbReference type="RuleBase" id="RU000594"/>
    </source>
</evidence>
<dbReference type="EC" id="3.4.23.36" evidence="9"/>
<keyword evidence="8 9" id="KW-0472">Membrane</keyword>
<keyword evidence="13" id="KW-1185">Reference proteome</keyword>
<evidence type="ECO:0000256" key="3">
    <source>
        <dbReference type="ARBA" id="ARBA00022670"/>
    </source>
</evidence>
<protein>
    <recommendedName>
        <fullName evidence="9">Lipoprotein signal peptidase</fullName>
        <ecNumber evidence="9">3.4.23.36</ecNumber>
    </recommendedName>
    <alternativeName>
        <fullName evidence="9">Prolipoprotein signal peptidase</fullName>
    </alternativeName>
    <alternativeName>
        <fullName evidence="9">Signal peptidase II</fullName>
        <shortName evidence="9">SPase II</shortName>
    </alternativeName>
</protein>
<evidence type="ECO:0000256" key="8">
    <source>
        <dbReference type="ARBA" id="ARBA00023136"/>
    </source>
</evidence>
<dbReference type="GO" id="GO:0004190">
    <property type="term" value="F:aspartic-type endopeptidase activity"/>
    <property type="evidence" value="ECO:0007669"/>
    <property type="project" value="UniProtKB-EC"/>
</dbReference>
<dbReference type="NCBIfam" id="TIGR00077">
    <property type="entry name" value="lspA"/>
    <property type="match status" value="1"/>
</dbReference>